<dbReference type="EMBL" id="JABAYA010000007">
    <property type="protein sequence ID" value="KAF7731772.1"/>
    <property type="molecule type" value="Genomic_DNA"/>
</dbReference>
<sequence length="150" mass="17033">MAFLKKCKSLVSSRNRAMTAEIRPASPKSLPRDYEEILILPSQMYEEHKTEYELASGRIQWEEGYSTGTDGSYLGSRLTQLYNAGVYGQSITHLVDNVICPATQQLELKTCAVQQEIELLKQKKERLLENESELLDAVDSMQDCLIQLDD</sequence>
<protein>
    <recommendedName>
        <fullName evidence="1">BRCC36 C-terminal helical domain-containing protein</fullName>
    </recommendedName>
</protein>
<proteinExistence type="predicted"/>
<reference evidence="2" key="1">
    <citation type="submission" date="2020-01" db="EMBL/GenBank/DDBJ databases">
        <title>Genome Sequencing of Three Apophysomyces-Like Fungal Strains Confirms a Novel Fungal Genus in the Mucoromycota with divergent Burkholderia-like Endosymbiotic Bacteria.</title>
        <authorList>
            <person name="Stajich J.E."/>
            <person name="Macias A.M."/>
            <person name="Carter-House D."/>
            <person name="Lovett B."/>
            <person name="Kasson L.R."/>
            <person name="Berry K."/>
            <person name="Grigoriev I."/>
            <person name="Chang Y."/>
            <person name="Spatafora J."/>
            <person name="Kasson M.T."/>
        </authorList>
    </citation>
    <scope>NUCLEOTIDE SEQUENCE</scope>
    <source>
        <strain evidence="2">NRRL A-21654</strain>
    </source>
</reference>
<keyword evidence="3" id="KW-1185">Reference proteome</keyword>
<evidence type="ECO:0000259" key="1">
    <source>
        <dbReference type="Pfam" id="PF18110"/>
    </source>
</evidence>
<name>A0A8H7ETV8_9FUNG</name>
<dbReference type="Proteomes" id="UP000605846">
    <property type="component" value="Unassembled WGS sequence"/>
</dbReference>
<evidence type="ECO:0000313" key="3">
    <source>
        <dbReference type="Proteomes" id="UP000605846"/>
    </source>
</evidence>
<dbReference type="AlphaFoldDB" id="A0A8H7ETV8"/>
<dbReference type="Pfam" id="PF18110">
    <property type="entry name" value="BRCC36_C"/>
    <property type="match status" value="1"/>
</dbReference>
<dbReference type="OrthoDB" id="446074at2759"/>
<accession>A0A8H7ETV8</accession>
<comment type="caution">
    <text evidence="2">The sequence shown here is derived from an EMBL/GenBank/DDBJ whole genome shotgun (WGS) entry which is preliminary data.</text>
</comment>
<organism evidence="2 3">
    <name type="scientific">Apophysomyces ossiformis</name>
    <dbReference type="NCBI Taxonomy" id="679940"/>
    <lineage>
        <taxon>Eukaryota</taxon>
        <taxon>Fungi</taxon>
        <taxon>Fungi incertae sedis</taxon>
        <taxon>Mucoromycota</taxon>
        <taxon>Mucoromycotina</taxon>
        <taxon>Mucoromycetes</taxon>
        <taxon>Mucorales</taxon>
        <taxon>Mucorineae</taxon>
        <taxon>Mucoraceae</taxon>
        <taxon>Apophysomyces</taxon>
    </lineage>
</organism>
<feature type="domain" description="BRCC36 C-terminal helical" evidence="1">
    <location>
        <begin position="37"/>
        <end position="127"/>
    </location>
</feature>
<evidence type="ECO:0000313" key="2">
    <source>
        <dbReference type="EMBL" id="KAF7731772.1"/>
    </source>
</evidence>
<dbReference type="InterPro" id="IPR040749">
    <property type="entry name" value="BRCC36_C"/>
</dbReference>
<gene>
    <name evidence="2" type="ORF">EC973_008287</name>
</gene>